<reference evidence="9 10" key="1">
    <citation type="submission" date="2019-09" db="EMBL/GenBank/DDBJ databases">
        <title>Bird 10,000 Genomes (B10K) Project - Family phase.</title>
        <authorList>
            <person name="Zhang G."/>
        </authorList>
    </citation>
    <scope>NUCLEOTIDE SEQUENCE [LARGE SCALE GENOMIC DNA]</scope>
    <source>
        <strain evidence="9">B10K-DU-029-44</strain>
        <tissue evidence="9">Heart</tissue>
    </source>
</reference>
<evidence type="ECO:0000313" key="9">
    <source>
        <dbReference type="EMBL" id="NWV60198.1"/>
    </source>
</evidence>
<evidence type="ECO:0000256" key="1">
    <source>
        <dbReference type="ARBA" id="ARBA00004120"/>
    </source>
</evidence>
<dbReference type="PANTHER" id="PTHR12968">
    <property type="entry name" value="B9 DOMAIN-CONTAINING"/>
    <property type="match status" value="1"/>
</dbReference>
<dbReference type="InterPro" id="IPR010796">
    <property type="entry name" value="C2_B9-type_dom"/>
</dbReference>
<comment type="subcellular location">
    <subcellularLocation>
        <location evidence="1">Cytoplasm</location>
        <location evidence="1">Cytoskeleton</location>
        <location evidence="1">Cilium basal body</location>
    </subcellularLocation>
</comment>
<evidence type="ECO:0000256" key="2">
    <source>
        <dbReference type="ARBA" id="ARBA00022490"/>
    </source>
</evidence>
<dbReference type="Proteomes" id="UP000564407">
    <property type="component" value="Unassembled WGS sequence"/>
</dbReference>
<comment type="function">
    <text evidence="6">Component of the tectonic-like complex, a complex localized at the transition zone of primary cilia and acting as a barrier that prevents diffusion of transmembrane proteins between the cilia and plasma membranes.</text>
</comment>
<keyword evidence="10" id="KW-1185">Reference proteome</keyword>
<evidence type="ECO:0000256" key="6">
    <source>
        <dbReference type="ARBA" id="ARBA00037672"/>
    </source>
</evidence>
<dbReference type="GO" id="GO:0060271">
    <property type="term" value="P:cilium assembly"/>
    <property type="evidence" value="ECO:0007669"/>
    <property type="project" value="TreeGrafter"/>
</dbReference>
<protein>
    <recommendedName>
        <fullName evidence="8">B9 domain-containing protein 2</fullName>
    </recommendedName>
</protein>
<comment type="similarity">
    <text evidence="7">Belongs to the B9D family.</text>
</comment>
<gene>
    <name evidence="9" type="primary">B9d2</name>
    <name evidence="9" type="ORF">MALELE_R15191</name>
</gene>
<evidence type="ECO:0000256" key="8">
    <source>
        <dbReference type="ARBA" id="ARBA00039272"/>
    </source>
</evidence>
<accession>A0A7K6GA97</accession>
<organism evidence="9 10">
    <name type="scientific">Malurus elegans</name>
    <name type="common">Red-winged fairywren</name>
    <dbReference type="NCBI Taxonomy" id="720584"/>
    <lineage>
        <taxon>Eukaryota</taxon>
        <taxon>Metazoa</taxon>
        <taxon>Chordata</taxon>
        <taxon>Craniata</taxon>
        <taxon>Vertebrata</taxon>
        <taxon>Euteleostomi</taxon>
        <taxon>Archelosauria</taxon>
        <taxon>Archosauria</taxon>
        <taxon>Dinosauria</taxon>
        <taxon>Saurischia</taxon>
        <taxon>Theropoda</taxon>
        <taxon>Coelurosauria</taxon>
        <taxon>Aves</taxon>
        <taxon>Neognathae</taxon>
        <taxon>Neoaves</taxon>
        <taxon>Telluraves</taxon>
        <taxon>Australaves</taxon>
        <taxon>Passeriformes</taxon>
        <taxon>Meliphagoidea</taxon>
        <taxon>Maluridae</taxon>
        <taxon>Malurus</taxon>
    </lineage>
</organism>
<sequence length="92" mass="9596">SGYGVCPVPSTPGYHQLTCVTWRPRGTHGGLLGTLGGTLGTLGTVGTPRLRAPQEAVLAPGDRHRLRTEGAGIVRLHLGVIARNFGSFGVHM</sequence>
<dbReference type="AlphaFoldDB" id="A0A7K6GA97"/>
<evidence type="ECO:0000313" key="10">
    <source>
        <dbReference type="Proteomes" id="UP000564407"/>
    </source>
</evidence>
<proteinExistence type="inferred from homology"/>
<evidence type="ECO:0000256" key="4">
    <source>
        <dbReference type="ARBA" id="ARBA00023212"/>
    </source>
</evidence>
<dbReference type="GO" id="GO:0036038">
    <property type="term" value="C:MKS complex"/>
    <property type="evidence" value="ECO:0007669"/>
    <property type="project" value="TreeGrafter"/>
</dbReference>
<dbReference type="PANTHER" id="PTHR12968:SF2">
    <property type="entry name" value="B9 DOMAIN-CONTAINING PROTEIN 2"/>
    <property type="match status" value="1"/>
</dbReference>
<evidence type="ECO:0000256" key="5">
    <source>
        <dbReference type="ARBA" id="ARBA00023273"/>
    </source>
</evidence>
<evidence type="ECO:0000256" key="7">
    <source>
        <dbReference type="ARBA" id="ARBA00038411"/>
    </source>
</evidence>
<feature type="non-terminal residue" evidence="9">
    <location>
        <position position="1"/>
    </location>
</feature>
<feature type="non-terminal residue" evidence="9">
    <location>
        <position position="92"/>
    </location>
</feature>
<name>A0A7K6GA97_9PASS</name>
<dbReference type="PROSITE" id="PS51381">
    <property type="entry name" value="C2_B9"/>
    <property type="match status" value="1"/>
</dbReference>
<dbReference type="Pfam" id="PF07162">
    <property type="entry name" value="B9-C2"/>
    <property type="match status" value="1"/>
</dbReference>
<keyword evidence="4" id="KW-0206">Cytoskeleton</keyword>
<dbReference type="EMBL" id="VZRP01002808">
    <property type="protein sequence ID" value="NWV60198.1"/>
    <property type="molecule type" value="Genomic_DNA"/>
</dbReference>
<keyword evidence="5" id="KW-0966">Cell projection</keyword>
<keyword evidence="2" id="KW-0963">Cytoplasm</keyword>
<keyword evidence="3" id="KW-0970">Cilium biogenesis/degradation</keyword>
<comment type="caution">
    <text evidence="9">The sequence shown here is derived from an EMBL/GenBank/DDBJ whole genome shotgun (WGS) entry which is preliminary data.</text>
</comment>
<evidence type="ECO:0000256" key="3">
    <source>
        <dbReference type="ARBA" id="ARBA00022794"/>
    </source>
</evidence>